<evidence type="ECO:0000259" key="3">
    <source>
        <dbReference type="Pfam" id="PF24800"/>
    </source>
</evidence>
<evidence type="ECO:0000313" key="5">
    <source>
        <dbReference type="Proteomes" id="UP001295740"/>
    </source>
</evidence>
<feature type="compositionally biased region" description="Basic residues" evidence="1">
    <location>
        <begin position="265"/>
        <end position="274"/>
    </location>
</feature>
<feature type="transmembrane region" description="Helical" evidence="2">
    <location>
        <begin position="69"/>
        <end position="90"/>
    </location>
</feature>
<dbReference type="InterPro" id="IPR056119">
    <property type="entry name" value="DUF7702"/>
</dbReference>
<reference evidence="4" key="1">
    <citation type="submission" date="2023-10" db="EMBL/GenBank/DDBJ databases">
        <authorList>
            <person name="Hackl T."/>
        </authorList>
    </citation>
    <scope>NUCLEOTIDE SEQUENCE</scope>
</reference>
<feature type="transmembrane region" description="Helical" evidence="2">
    <location>
        <begin position="39"/>
        <end position="57"/>
    </location>
</feature>
<keyword evidence="2" id="KW-1133">Transmembrane helix</keyword>
<protein>
    <submittedName>
        <fullName evidence="4">Uu.00g001920.m01.CDS01</fullName>
    </submittedName>
</protein>
<comment type="caution">
    <text evidence="4">The sequence shown here is derived from an EMBL/GenBank/DDBJ whole genome shotgun (WGS) entry which is preliminary data.</text>
</comment>
<feature type="transmembrane region" description="Helical" evidence="2">
    <location>
        <begin position="221"/>
        <end position="246"/>
    </location>
</feature>
<feature type="domain" description="DUF7702" evidence="3">
    <location>
        <begin position="4"/>
        <end position="245"/>
    </location>
</feature>
<name>A0AAI8YIP6_9PEZI</name>
<proteinExistence type="predicted"/>
<dbReference type="Proteomes" id="UP001295740">
    <property type="component" value="Unassembled WGS sequence"/>
</dbReference>
<gene>
    <name evidence="4" type="ORF">KHLLAP_LOCUS6530</name>
</gene>
<evidence type="ECO:0000256" key="2">
    <source>
        <dbReference type="SAM" id="Phobius"/>
    </source>
</evidence>
<organism evidence="4 5">
    <name type="scientific">Anthostomella pinea</name>
    <dbReference type="NCBI Taxonomy" id="933095"/>
    <lineage>
        <taxon>Eukaryota</taxon>
        <taxon>Fungi</taxon>
        <taxon>Dikarya</taxon>
        <taxon>Ascomycota</taxon>
        <taxon>Pezizomycotina</taxon>
        <taxon>Sordariomycetes</taxon>
        <taxon>Xylariomycetidae</taxon>
        <taxon>Xylariales</taxon>
        <taxon>Xylariaceae</taxon>
        <taxon>Anthostomella</taxon>
    </lineage>
</organism>
<keyword evidence="5" id="KW-1185">Reference proteome</keyword>
<sequence length="282" mass="30562">MALSELNNISIAEIAVYLPALFVAILLSVRHGFRRSVGWTYVVVFSLVRIIGASLELATINDPKNTSLYIGYITLQSIGLSPLILTQLGLVNRVLQSVEKARAGWLNPNSLRIIQIIVLVGLILGAVGGSDAGSNYGKTGVYEVSTKSKAGIALMIVGYILIVAATVITATRLAHAEPGEKRVLLAVAICLPFILVRIIYSAESVFGHDSRFSQFGGDPNILLGTAVLMEMIVIAIVEGFGLTFSVRPKEELPSKTLWAHSQGRRERRRERHAHQGYVSSNV</sequence>
<dbReference type="AlphaFoldDB" id="A0AAI8YIP6"/>
<dbReference type="PANTHER" id="PTHR42109">
    <property type="entry name" value="UNPLACED GENOMIC SCAFFOLD UM_SCAF_CONTIG_1.265, WHOLE GENOME SHOTGUN SEQUENCE"/>
    <property type="match status" value="1"/>
</dbReference>
<feature type="transmembrane region" description="Helical" evidence="2">
    <location>
        <begin position="150"/>
        <end position="171"/>
    </location>
</feature>
<dbReference type="Pfam" id="PF24800">
    <property type="entry name" value="DUF7702"/>
    <property type="match status" value="1"/>
</dbReference>
<feature type="transmembrane region" description="Helical" evidence="2">
    <location>
        <begin position="183"/>
        <end position="201"/>
    </location>
</feature>
<feature type="transmembrane region" description="Helical" evidence="2">
    <location>
        <begin position="111"/>
        <end position="130"/>
    </location>
</feature>
<keyword evidence="2" id="KW-0812">Transmembrane</keyword>
<evidence type="ECO:0000313" key="4">
    <source>
        <dbReference type="EMBL" id="CAJ2506062.1"/>
    </source>
</evidence>
<accession>A0AAI8YIP6</accession>
<keyword evidence="2" id="KW-0472">Membrane</keyword>
<feature type="region of interest" description="Disordered" evidence="1">
    <location>
        <begin position="257"/>
        <end position="282"/>
    </location>
</feature>
<dbReference type="EMBL" id="CAUWAG010000008">
    <property type="protein sequence ID" value="CAJ2506062.1"/>
    <property type="molecule type" value="Genomic_DNA"/>
</dbReference>
<feature type="transmembrane region" description="Helical" evidence="2">
    <location>
        <begin position="6"/>
        <end position="27"/>
    </location>
</feature>
<dbReference type="PANTHER" id="PTHR42109:SF2">
    <property type="entry name" value="INTEGRAL MEMBRANE PROTEIN"/>
    <property type="match status" value="1"/>
</dbReference>
<evidence type="ECO:0000256" key="1">
    <source>
        <dbReference type="SAM" id="MobiDB-lite"/>
    </source>
</evidence>